<dbReference type="GeneID" id="89937697"/>
<evidence type="ECO:0000313" key="2">
    <source>
        <dbReference type="EMBL" id="KAK4113357.1"/>
    </source>
</evidence>
<dbReference type="RefSeq" id="XP_064670927.1">
    <property type="nucleotide sequence ID" value="XM_064813572.1"/>
</dbReference>
<name>A0AAN6TF79_9PEZI</name>
<dbReference type="Proteomes" id="UP001302812">
    <property type="component" value="Unassembled WGS sequence"/>
</dbReference>
<keyword evidence="3" id="KW-1185">Reference proteome</keyword>
<reference evidence="2" key="1">
    <citation type="journal article" date="2023" name="Mol. Phylogenet. Evol.">
        <title>Genome-scale phylogeny and comparative genomics of the fungal order Sordariales.</title>
        <authorList>
            <person name="Hensen N."/>
            <person name="Bonometti L."/>
            <person name="Westerberg I."/>
            <person name="Brannstrom I.O."/>
            <person name="Guillou S."/>
            <person name="Cros-Aarteil S."/>
            <person name="Calhoun S."/>
            <person name="Haridas S."/>
            <person name="Kuo A."/>
            <person name="Mondo S."/>
            <person name="Pangilinan J."/>
            <person name="Riley R."/>
            <person name="LaButti K."/>
            <person name="Andreopoulos B."/>
            <person name="Lipzen A."/>
            <person name="Chen C."/>
            <person name="Yan M."/>
            <person name="Daum C."/>
            <person name="Ng V."/>
            <person name="Clum A."/>
            <person name="Steindorff A."/>
            <person name="Ohm R.A."/>
            <person name="Martin F."/>
            <person name="Silar P."/>
            <person name="Natvig D.O."/>
            <person name="Lalanne C."/>
            <person name="Gautier V."/>
            <person name="Ament-Velasquez S.L."/>
            <person name="Kruys A."/>
            <person name="Hutchinson M.I."/>
            <person name="Powell A.J."/>
            <person name="Barry K."/>
            <person name="Miller A.N."/>
            <person name="Grigoriev I.V."/>
            <person name="Debuchy R."/>
            <person name="Gladieux P."/>
            <person name="Hiltunen Thoren M."/>
            <person name="Johannesson H."/>
        </authorList>
    </citation>
    <scope>NUCLEOTIDE SEQUENCE</scope>
    <source>
        <strain evidence="2">CBS 508.74</strain>
    </source>
</reference>
<evidence type="ECO:0000313" key="3">
    <source>
        <dbReference type="Proteomes" id="UP001302812"/>
    </source>
</evidence>
<reference evidence="2" key="2">
    <citation type="submission" date="2023-05" db="EMBL/GenBank/DDBJ databases">
        <authorList>
            <consortium name="Lawrence Berkeley National Laboratory"/>
            <person name="Steindorff A."/>
            <person name="Hensen N."/>
            <person name="Bonometti L."/>
            <person name="Westerberg I."/>
            <person name="Brannstrom I.O."/>
            <person name="Guillou S."/>
            <person name="Cros-Aarteil S."/>
            <person name="Calhoun S."/>
            <person name="Haridas S."/>
            <person name="Kuo A."/>
            <person name="Mondo S."/>
            <person name="Pangilinan J."/>
            <person name="Riley R."/>
            <person name="Labutti K."/>
            <person name="Andreopoulos B."/>
            <person name="Lipzen A."/>
            <person name="Chen C."/>
            <person name="Yanf M."/>
            <person name="Daum C."/>
            <person name="Ng V."/>
            <person name="Clum A."/>
            <person name="Ohm R."/>
            <person name="Martin F."/>
            <person name="Silar P."/>
            <person name="Natvig D."/>
            <person name="Lalanne C."/>
            <person name="Gautier V."/>
            <person name="Ament-Velasquez S.L."/>
            <person name="Kruys A."/>
            <person name="Hutchinson M.I."/>
            <person name="Powell A.J."/>
            <person name="Barry K."/>
            <person name="Miller A.N."/>
            <person name="Grigoriev I.V."/>
            <person name="Debuchy R."/>
            <person name="Gladieux P."/>
            <person name="Thoren M.H."/>
            <person name="Johannesson H."/>
        </authorList>
    </citation>
    <scope>NUCLEOTIDE SEQUENCE</scope>
    <source>
        <strain evidence="2">CBS 508.74</strain>
    </source>
</reference>
<feature type="region of interest" description="Disordered" evidence="1">
    <location>
        <begin position="79"/>
        <end position="109"/>
    </location>
</feature>
<accession>A0AAN6TF79</accession>
<gene>
    <name evidence="2" type="ORF">N656DRAFT_767708</name>
</gene>
<sequence>MIDSFVGSLLSGKLFSGVDIKNKLDPIAVINGWNKVYDVSLPQIRLAVRDAADYTPPVTPNDHIFETIGSYAYREGLTYLPGPHQPPQTNIDDGQLPARNRHQLQDSAG</sequence>
<dbReference type="AlphaFoldDB" id="A0AAN6TF79"/>
<comment type="caution">
    <text evidence="2">The sequence shown here is derived from an EMBL/GenBank/DDBJ whole genome shotgun (WGS) entry which is preliminary data.</text>
</comment>
<proteinExistence type="predicted"/>
<dbReference type="EMBL" id="MU853339">
    <property type="protein sequence ID" value="KAK4113357.1"/>
    <property type="molecule type" value="Genomic_DNA"/>
</dbReference>
<protein>
    <submittedName>
        <fullName evidence="2">Uncharacterized protein</fullName>
    </submittedName>
</protein>
<evidence type="ECO:0000256" key="1">
    <source>
        <dbReference type="SAM" id="MobiDB-lite"/>
    </source>
</evidence>
<organism evidence="2 3">
    <name type="scientific">Canariomyces notabilis</name>
    <dbReference type="NCBI Taxonomy" id="2074819"/>
    <lineage>
        <taxon>Eukaryota</taxon>
        <taxon>Fungi</taxon>
        <taxon>Dikarya</taxon>
        <taxon>Ascomycota</taxon>
        <taxon>Pezizomycotina</taxon>
        <taxon>Sordariomycetes</taxon>
        <taxon>Sordariomycetidae</taxon>
        <taxon>Sordariales</taxon>
        <taxon>Chaetomiaceae</taxon>
        <taxon>Canariomyces</taxon>
    </lineage>
</organism>